<feature type="domain" description="Major facilitator superfamily (MFS) profile" evidence="7">
    <location>
        <begin position="38"/>
        <end position="483"/>
    </location>
</feature>
<accession>A0AA48L992</accession>
<feature type="compositionally biased region" description="Basic and acidic residues" evidence="5">
    <location>
        <begin position="1"/>
        <end position="23"/>
    </location>
</feature>
<dbReference type="GO" id="GO:0005886">
    <property type="term" value="C:plasma membrane"/>
    <property type="evidence" value="ECO:0007669"/>
    <property type="project" value="TreeGrafter"/>
</dbReference>
<dbReference type="KEGG" id="ccac:CcaHIS019_0607090"/>
<dbReference type="Pfam" id="PF07690">
    <property type="entry name" value="MFS_1"/>
    <property type="match status" value="1"/>
</dbReference>
<keyword evidence="2 6" id="KW-0812">Transmembrane</keyword>
<dbReference type="InterPro" id="IPR036259">
    <property type="entry name" value="MFS_trans_sf"/>
</dbReference>
<evidence type="ECO:0000256" key="6">
    <source>
        <dbReference type="SAM" id="Phobius"/>
    </source>
</evidence>
<feature type="transmembrane region" description="Helical" evidence="6">
    <location>
        <begin position="380"/>
        <end position="406"/>
    </location>
</feature>
<dbReference type="PANTHER" id="PTHR23502:SF185">
    <property type="entry name" value="MAJOR FACILITATOR SUPERFAMILY (MFS) PROFILE DOMAIN-CONTAINING PROTEIN"/>
    <property type="match status" value="1"/>
</dbReference>
<sequence>MSQTELSHREAKRERERNPDLPENHPTNALSPWRKFAALVTLSFSGFLGQFVAAIILVAFPPMAADLGASIGDIANSVGYTLLGIAVGPLFWNPLSRTLGRRPVYLLGSLLFLPCAIWQALSKDYVTFAISRVFAGLSIAFSQTVPPSTIADIFPPAVIGQKMSMYVVAIITAPAAAPFFCGLIVRSSWRNLFWFVLGLGGLQLILFFFFVPETQWVEDSTPPTSVSEDKDIEHREAATPSGGHVGVALYPWKQPKEFMRICLGPISMLKYFVITVPSFYYGFAFSWLVGITVVTPQTLIAPPYNFAIVPLGCAFLAYGIGGLLGFWFGGLLGDKTVAYVARRQSTRQPEQRLWAALPVMPFMFVALLIIGLSLQLELHWIGLLIGGGLYFFTISVITGLIQTYVLECNLPQGMDSMAVFNFFRMLWGFVCPFFVWNWGMKHGWLACYVTQGALTAGLGVIVCGFLIWKGRAIRAAQNMPLWD</sequence>
<dbReference type="AlphaFoldDB" id="A0AA48L992"/>
<feature type="region of interest" description="Disordered" evidence="5">
    <location>
        <begin position="1"/>
        <end position="27"/>
    </location>
</feature>
<comment type="subcellular location">
    <subcellularLocation>
        <location evidence="1">Membrane</location>
        <topology evidence="1">Multi-pass membrane protein</topology>
    </subcellularLocation>
</comment>
<feature type="transmembrane region" description="Helical" evidence="6">
    <location>
        <begin position="353"/>
        <end position="374"/>
    </location>
</feature>
<evidence type="ECO:0000256" key="3">
    <source>
        <dbReference type="ARBA" id="ARBA00022989"/>
    </source>
</evidence>
<dbReference type="Gene3D" id="1.20.1250.20">
    <property type="entry name" value="MFS general substrate transporter like domains"/>
    <property type="match status" value="1"/>
</dbReference>
<feature type="transmembrane region" description="Helical" evidence="6">
    <location>
        <begin position="269"/>
        <end position="294"/>
    </location>
</feature>
<evidence type="ECO:0000256" key="4">
    <source>
        <dbReference type="ARBA" id="ARBA00023136"/>
    </source>
</evidence>
<evidence type="ECO:0000256" key="5">
    <source>
        <dbReference type="SAM" id="MobiDB-lite"/>
    </source>
</evidence>
<dbReference type="RefSeq" id="XP_060459515.1">
    <property type="nucleotide sequence ID" value="XM_060603196.1"/>
</dbReference>
<dbReference type="GO" id="GO:0022857">
    <property type="term" value="F:transmembrane transporter activity"/>
    <property type="evidence" value="ECO:0007669"/>
    <property type="project" value="InterPro"/>
</dbReference>
<dbReference type="SUPFAM" id="SSF103473">
    <property type="entry name" value="MFS general substrate transporter"/>
    <property type="match status" value="1"/>
</dbReference>
<reference evidence="8" key="1">
    <citation type="journal article" date="2023" name="BMC Genomics">
        <title>Chromosome-level genome assemblies of Cutaneotrichosporon spp. (Trichosporonales, Basidiomycota) reveal imbalanced evolution between nucleotide sequences and chromosome synteny.</title>
        <authorList>
            <person name="Kobayashi Y."/>
            <person name="Kayamori A."/>
            <person name="Aoki K."/>
            <person name="Shiwa Y."/>
            <person name="Matsutani M."/>
            <person name="Fujita N."/>
            <person name="Sugita T."/>
            <person name="Iwasaki W."/>
            <person name="Tanaka N."/>
            <person name="Takashima M."/>
        </authorList>
    </citation>
    <scope>NUCLEOTIDE SEQUENCE</scope>
    <source>
        <strain evidence="8">HIS019</strain>
    </source>
</reference>
<dbReference type="GeneID" id="85498120"/>
<organism evidence="8 9">
    <name type="scientific">Cutaneotrichosporon cavernicola</name>
    <dbReference type="NCBI Taxonomy" id="279322"/>
    <lineage>
        <taxon>Eukaryota</taxon>
        <taxon>Fungi</taxon>
        <taxon>Dikarya</taxon>
        <taxon>Basidiomycota</taxon>
        <taxon>Agaricomycotina</taxon>
        <taxon>Tremellomycetes</taxon>
        <taxon>Trichosporonales</taxon>
        <taxon>Trichosporonaceae</taxon>
        <taxon>Cutaneotrichosporon</taxon>
    </lineage>
</organism>
<evidence type="ECO:0000256" key="2">
    <source>
        <dbReference type="ARBA" id="ARBA00022692"/>
    </source>
</evidence>
<evidence type="ECO:0000313" key="9">
    <source>
        <dbReference type="Proteomes" id="UP001233271"/>
    </source>
</evidence>
<keyword evidence="4 6" id="KW-0472">Membrane</keyword>
<keyword evidence="3 6" id="KW-1133">Transmembrane helix</keyword>
<gene>
    <name evidence="8" type="ORF">CcaverHIS019_0607090</name>
</gene>
<feature type="transmembrane region" description="Helical" evidence="6">
    <location>
        <begin position="306"/>
        <end position="332"/>
    </location>
</feature>
<dbReference type="Proteomes" id="UP001233271">
    <property type="component" value="Chromosome 6"/>
</dbReference>
<evidence type="ECO:0000256" key="1">
    <source>
        <dbReference type="ARBA" id="ARBA00004141"/>
    </source>
</evidence>
<evidence type="ECO:0000313" key="8">
    <source>
        <dbReference type="EMBL" id="BEI94250.1"/>
    </source>
</evidence>
<feature type="transmembrane region" description="Helical" evidence="6">
    <location>
        <begin position="166"/>
        <end position="185"/>
    </location>
</feature>
<feature type="transmembrane region" description="Helical" evidence="6">
    <location>
        <begin position="191"/>
        <end position="211"/>
    </location>
</feature>
<dbReference type="EMBL" id="AP028217">
    <property type="protein sequence ID" value="BEI94250.1"/>
    <property type="molecule type" value="Genomic_DNA"/>
</dbReference>
<feature type="transmembrane region" description="Helical" evidence="6">
    <location>
        <begin position="448"/>
        <end position="468"/>
    </location>
</feature>
<evidence type="ECO:0000259" key="7">
    <source>
        <dbReference type="PROSITE" id="PS50850"/>
    </source>
</evidence>
<dbReference type="InterPro" id="IPR011701">
    <property type="entry name" value="MFS"/>
</dbReference>
<dbReference type="InterPro" id="IPR020846">
    <property type="entry name" value="MFS_dom"/>
</dbReference>
<dbReference type="PROSITE" id="PS50850">
    <property type="entry name" value="MFS"/>
    <property type="match status" value="1"/>
</dbReference>
<dbReference type="PANTHER" id="PTHR23502">
    <property type="entry name" value="MAJOR FACILITATOR SUPERFAMILY"/>
    <property type="match status" value="1"/>
</dbReference>
<keyword evidence="9" id="KW-1185">Reference proteome</keyword>
<name>A0AA48L992_9TREE</name>
<proteinExistence type="predicted"/>
<protein>
    <recommendedName>
        <fullName evidence="7">Major facilitator superfamily (MFS) profile domain-containing protein</fullName>
    </recommendedName>
</protein>
<feature type="transmembrane region" description="Helical" evidence="6">
    <location>
        <begin position="104"/>
        <end position="121"/>
    </location>
</feature>
<feature type="transmembrane region" description="Helical" evidence="6">
    <location>
        <begin position="418"/>
        <end position="436"/>
    </location>
</feature>
<feature type="transmembrane region" description="Helical" evidence="6">
    <location>
        <begin position="74"/>
        <end position="92"/>
    </location>
</feature>
<feature type="transmembrane region" description="Helical" evidence="6">
    <location>
        <begin position="36"/>
        <end position="62"/>
    </location>
</feature>